<feature type="transmembrane region" description="Helical" evidence="3">
    <location>
        <begin position="34"/>
        <end position="54"/>
    </location>
</feature>
<dbReference type="Pfam" id="PF01312">
    <property type="entry name" value="Bac_export_2"/>
    <property type="match status" value="1"/>
</dbReference>
<evidence type="ECO:0000256" key="2">
    <source>
        <dbReference type="SAM" id="MobiDB-lite"/>
    </source>
</evidence>
<dbReference type="KEGG" id="geh:HYN69_15215"/>
<dbReference type="RefSeq" id="WP_108436487.1">
    <property type="nucleotide sequence ID" value="NZ_CP028918.1"/>
</dbReference>
<feature type="region of interest" description="Disordered" evidence="2">
    <location>
        <begin position="1"/>
        <end position="26"/>
    </location>
</feature>
<name>A0A2S0UPF6_9RHOB</name>
<dbReference type="OrthoDB" id="9807950at2"/>
<feature type="transmembrane region" description="Helical" evidence="3">
    <location>
        <begin position="182"/>
        <end position="210"/>
    </location>
</feature>
<dbReference type="InterPro" id="IPR006135">
    <property type="entry name" value="T3SS_substrate_exporter"/>
</dbReference>
<accession>A0A2S0UPF6</accession>
<keyword evidence="5" id="KW-1185">Reference proteome</keyword>
<evidence type="ECO:0000256" key="1">
    <source>
        <dbReference type="ARBA" id="ARBA00010690"/>
    </source>
</evidence>
<gene>
    <name evidence="4" type="ORF">HYN69_15215</name>
</gene>
<keyword evidence="3" id="KW-0472">Membrane</keyword>
<keyword evidence="4" id="KW-0966">Cell projection</keyword>
<dbReference type="EMBL" id="CP028918">
    <property type="protein sequence ID" value="AWB49670.1"/>
    <property type="molecule type" value="Genomic_DNA"/>
</dbReference>
<feature type="transmembrane region" description="Helical" evidence="3">
    <location>
        <begin position="84"/>
        <end position="110"/>
    </location>
</feature>
<proteinExistence type="inferred from homology"/>
<comment type="similarity">
    <text evidence="1">Belongs to the type III secretion exporter family.</text>
</comment>
<dbReference type="GO" id="GO:0009306">
    <property type="term" value="P:protein secretion"/>
    <property type="evidence" value="ECO:0007669"/>
    <property type="project" value="InterPro"/>
</dbReference>
<sequence>MAEEDDGAEKSQEPTQKRKDDAREDGQVLTSKEAMVFAGFAVGTGLLSMAPAVLPGMVPVWADYLRLGRADALDDLVTLRIGAAFWHILGISVVVALPLLAVMVGLQIALGGLHWSPKAMGLQLSRINPGAGLARMVSANALVELGKAVAKVAVLCGIAWLIVSGMLPLIGRLGEQTAGGALVVLGSAVLKLVSGLTLGLAAIGAADLAWQIMSMRKKLMMSMEEVKQESKEQNGSPEVKGRLRQLQMEASRRGAGQRKALDDVPRATAIITNPTHFAVAIRYVPGETRAPVIVAMGKGPMAQEVMARGKAVGLQPLQIPLLARALYFTGDIGGEINEQLFTAVAAVLAHVYRLERGEGSNLPDVEVPAELRFNEFGRMEGTA</sequence>
<feature type="transmembrane region" description="Helical" evidence="3">
    <location>
        <begin position="148"/>
        <end position="170"/>
    </location>
</feature>
<dbReference type="GO" id="GO:0005886">
    <property type="term" value="C:plasma membrane"/>
    <property type="evidence" value="ECO:0007669"/>
    <property type="project" value="TreeGrafter"/>
</dbReference>
<keyword evidence="4" id="KW-0969">Cilium</keyword>
<organism evidence="4 5">
    <name type="scientific">Paragemmobacter aquarius</name>
    <dbReference type="NCBI Taxonomy" id="2169400"/>
    <lineage>
        <taxon>Bacteria</taxon>
        <taxon>Pseudomonadati</taxon>
        <taxon>Pseudomonadota</taxon>
        <taxon>Alphaproteobacteria</taxon>
        <taxon>Rhodobacterales</taxon>
        <taxon>Paracoccaceae</taxon>
        <taxon>Paragemmobacter</taxon>
    </lineage>
</organism>
<evidence type="ECO:0000256" key="3">
    <source>
        <dbReference type="SAM" id="Phobius"/>
    </source>
</evidence>
<dbReference type="Gene3D" id="3.40.1690.10">
    <property type="entry name" value="secretion proteins EscU"/>
    <property type="match status" value="1"/>
</dbReference>
<dbReference type="PRINTS" id="PR00950">
    <property type="entry name" value="TYPE3IMSPROT"/>
</dbReference>
<dbReference type="AlphaFoldDB" id="A0A2S0UPF6"/>
<dbReference type="PANTHER" id="PTHR30531">
    <property type="entry name" value="FLAGELLAR BIOSYNTHETIC PROTEIN FLHB"/>
    <property type="match status" value="1"/>
</dbReference>
<evidence type="ECO:0000313" key="4">
    <source>
        <dbReference type="EMBL" id="AWB49670.1"/>
    </source>
</evidence>
<dbReference type="SUPFAM" id="SSF160544">
    <property type="entry name" value="EscU C-terminal domain-like"/>
    <property type="match status" value="1"/>
</dbReference>
<keyword evidence="4" id="KW-0282">Flagellum</keyword>
<keyword evidence="3" id="KW-1133">Transmembrane helix</keyword>
<evidence type="ECO:0000313" key="5">
    <source>
        <dbReference type="Proteomes" id="UP000244496"/>
    </source>
</evidence>
<dbReference type="PANTHER" id="PTHR30531:SF12">
    <property type="entry name" value="FLAGELLAR BIOSYNTHETIC PROTEIN FLHB"/>
    <property type="match status" value="1"/>
</dbReference>
<dbReference type="Proteomes" id="UP000244496">
    <property type="component" value="Chromosome"/>
</dbReference>
<protein>
    <submittedName>
        <fullName evidence="4">Flagellar biosynthesis protein FlhB</fullName>
    </submittedName>
</protein>
<reference evidence="4 5" key="1">
    <citation type="submission" date="2018-04" db="EMBL/GenBank/DDBJ databases">
        <title>Genome sequencing of Gemmobacter.</title>
        <authorList>
            <person name="Yi H."/>
            <person name="Baek M.-G."/>
        </authorList>
    </citation>
    <scope>NUCLEOTIDE SEQUENCE [LARGE SCALE GENOMIC DNA]</scope>
    <source>
        <strain evidence="4 5">HYN0069</strain>
    </source>
</reference>
<feature type="compositionally biased region" description="Basic and acidic residues" evidence="2">
    <location>
        <begin position="8"/>
        <end position="26"/>
    </location>
</feature>
<dbReference type="InterPro" id="IPR029025">
    <property type="entry name" value="T3SS_substrate_exporter_C"/>
</dbReference>
<keyword evidence="3" id="KW-0812">Transmembrane</keyword>